<dbReference type="STRING" id="1156394.T0SGW9"/>
<dbReference type="EMBL" id="JH767133">
    <property type="protein sequence ID" value="EQC42202.1"/>
    <property type="molecule type" value="Genomic_DNA"/>
</dbReference>
<dbReference type="RefSeq" id="XP_008604771.1">
    <property type="nucleotide sequence ID" value="XM_008606549.1"/>
</dbReference>
<feature type="transmembrane region" description="Helical" evidence="1">
    <location>
        <begin position="169"/>
        <end position="188"/>
    </location>
</feature>
<evidence type="ECO:0000313" key="2">
    <source>
        <dbReference type="EMBL" id="EQC42202.1"/>
    </source>
</evidence>
<dbReference type="VEuPathDB" id="FungiDB:SDRG_01040"/>
<feature type="transmembrane region" description="Helical" evidence="1">
    <location>
        <begin position="355"/>
        <end position="374"/>
    </location>
</feature>
<feature type="transmembrane region" description="Helical" evidence="1">
    <location>
        <begin position="323"/>
        <end position="343"/>
    </location>
</feature>
<feature type="transmembrane region" description="Helical" evidence="1">
    <location>
        <begin position="394"/>
        <end position="413"/>
    </location>
</feature>
<organism evidence="2 3">
    <name type="scientific">Saprolegnia diclina (strain VS20)</name>
    <dbReference type="NCBI Taxonomy" id="1156394"/>
    <lineage>
        <taxon>Eukaryota</taxon>
        <taxon>Sar</taxon>
        <taxon>Stramenopiles</taxon>
        <taxon>Oomycota</taxon>
        <taxon>Saprolegniomycetes</taxon>
        <taxon>Saprolegniales</taxon>
        <taxon>Saprolegniaceae</taxon>
        <taxon>Saprolegnia</taxon>
    </lineage>
</organism>
<dbReference type="GeneID" id="19941767"/>
<dbReference type="eggNOG" id="ENOG502QUQ3">
    <property type="taxonomic scope" value="Eukaryota"/>
</dbReference>
<reference evidence="2 3" key="1">
    <citation type="submission" date="2012-04" db="EMBL/GenBank/DDBJ databases">
        <title>The Genome Sequence of Saprolegnia declina VS20.</title>
        <authorList>
            <consortium name="The Broad Institute Genome Sequencing Platform"/>
            <person name="Russ C."/>
            <person name="Nusbaum C."/>
            <person name="Tyler B."/>
            <person name="van West P."/>
            <person name="Dieguez-Uribeondo J."/>
            <person name="de Bruijn I."/>
            <person name="Tripathy S."/>
            <person name="Jiang R."/>
            <person name="Young S.K."/>
            <person name="Zeng Q."/>
            <person name="Gargeya S."/>
            <person name="Fitzgerald M."/>
            <person name="Haas B."/>
            <person name="Abouelleil A."/>
            <person name="Alvarado L."/>
            <person name="Arachchi H.M."/>
            <person name="Berlin A."/>
            <person name="Chapman S.B."/>
            <person name="Goldberg J."/>
            <person name="Griggs A."/>
            <person name="Gujja S."/>
            <person name="Hansen M."/>
            <person name="Howarth C."/>
            <person name="Imamovic A."/>
            <person name="Larimer J."/>
            <person name="McCowen C."/>
            <person name="Montmayeur A."/>
            <person name="Murphy C."/>
            <person name="Neiman D."/>
            <person name="Pearson M."/>
            <person name="Priest M."/>
            <person name="Roberts A."/>
            <person name="Saif S."/>
            <person name="Shea T."/>
            <person name="Sisk P."/>
            <person name="Sykes S."/>
            <person name="Wortman J."/>
            <person name="Nusbaum C."/>
            <person name="Birren B."/>
        </authorList>
    </citation>
    <scope>NUCLEOTIDE SEQUENCE [LARGE SCALE GENOMIC DNA]</scope>
    <source>
        <strain evidence="2 3">VS20</strain>
    </source>
</reference>
<accession>T0SGW9</accession>
<keyword evidence="3" id="KW-1185">Reference proteome</keyword>
<dbReference type="InParanoid" id="T0SGW9"/>
<dbReference type="Proteomes" id="UP000030762">
    <property type="component" value="Unassembled WGS sequence"/>
</dbReference>
<protein>
    <submittedName>
        <fullName evidence="2">Uncharacterized protein</fullName>
    </submittedName>
</protein>
<keyword evidence="1" id="KW-0812">Transmembrane</keyword>
<gene>
    <name evidence="2" type="ORF">SDRG_01040</name>
</gene>
<keyword evidence="1" id="KW-0472">Membrane</keyword>
<dbReference type="AlphaFoldDB" id="T0SGW9"/>
<name>T0SGW9_SAPDV</name>
<dbReference type="OrthoDB" id="195226at2759"/>
<feature type="transmembrane region" description="Helical" evidence="1">
    <location>
        <begin position="220"/>
        <end position="242"/>
    </location>
</feature>
<feature type="transmembrane region" description="Helical" evidence="1">
    <location>
        <begin position="125"/>
        <end position="143"/>
    </location>
</feature>
<evidence type="ECO:0000313" key="3">
    <source>
        <dbReference type="Proteomes" id="UP000030762"/>
    </source>
</evidence>
<evidence type="ECO:0000256" key="1">
    <source>
        <dbReference type="SAM" id="Phobius"/>
    </source>
</evidence>
<keyword evidence="1" id="KW-1133">Transmembrane helix</keyword>
<proteinExistence type="predicted"/>
<sequence>MRRLASLRNRVQPLLLELHDHLVVPRDVRGTESDATERALAYLGRPKRCVSRFWSEKARLLLDALQIYGLVWQLAQSWPWPSAWLSSTRWTAAFNLDVLSFLSTGAGLGMKAPPFSLWGELRGSYWLYALVYALLPWAAVLYYKARARHWRVRGDARFLVFAARLENRLLGLFQFLYLPIALALSRLVNCTVVPNPLDAYASDVVLSVDPTISCHSPLHITLGVGIGGVVGLPFLLGFPWLLHRRIHCAGVACSQDAHEEIVSAIELSYLVGISDDYDLLYVPQYASYTRRHANLPVYRCLYKLSLLLICTLLRSQFPNIENQPLQGTLFFALLALRFLFQCYDYPYRLSSTNHCMVFLNLVLVFDGVMVFLSANNVRSALTVASVKVLCLTFVHTWAIVVLSVWGVLVFLAWRRMQLTWPTHRRMKALVAHAPTVRAWVETVQAAQELLHKDYASPTLVKPTVELGDMVTALQAHASEALRLRHLLHRPLHDLALHVQAAYIESAATSAMPSSLLDSCVDSLAAELERYQEKHALLHPRKRDALFKLRVLHTLVDEHSGKHDKVASFSAPRIRRAPVDDVLVAMDPALYVWSTWDPSTLLLAPNCGAPAPNLLSVRWYLALYHTNLRMGYVATVTAIDVVTLWVHLDVLLCFENAEPCVRSGWLRLADMSSDVHAHLLQCNDPDTLHVFATLPHAPTPRVISVPRLQSLLDRSAEITSDLVADWQDVLYEWEVAFVYFEKRRPSSLDRRKIQAWFRAYHAARCVSTTSAF</sequence>
<dbReference type="OMA" id="SPFHRIG"/>